<gene>
    <name evidence="1" type="ORF">H9701_01130</name>
</gene>
<dbReference type="InterPro" id="IPR024747">
    <property type="entry name" value="Pyridox_Oxase-rel"/>
</dbReference>
<evidence type="ECO:0000313" key="2">
    <source>
        <dbReference type="Proteomes" id="UP000823882"/>
    </source>
</evidence>
<dbReference type="Proteomes" id="UP000823882">
    <property type="component" value="Unassembled WGS sequence"/>
</dbReference>
<organism evidence="1 2">
    <name type="scientific">Candidatus Intestinimonas pullistercoris</name>
    <dbReference type="NCBI Taxonomy" id="2838623"/>
    <lineage>
        <taxon>Bacteria</taxon>
        <taxon>Bacillati</taxon>
        <taxon>Bacillota</taxon>
        <taxon>Clostridia</taxon>
        <taxon>Eubacteriales</taxon>
        <taxon>Intestinimonas</taxon>
    </lineage>
</organism>
<proteinExistence type="predicted"/>
<reference evidence="1" key="2">
    <citation type="submission" date="2021-04" db="EMBL/GenBank/DDBJ databases">
        <authorList>
            <person name="Gilroy R."/>
        </authorList>
    </citation>
    <scope>NUCLEOTIDE SEQUENCE</scope>
    <source>
        <strain evidence="1">CHK186-1790</strain>
    </source>
</reference>
<reference evidence="1" key="1">
    <citation type="journal article" date="2021" name="PeerJ">
        <title>Extensive microbial diversity within the chicken gut microbiome revealed by metagenomics and culture.</title>
        <authorList>
            <person name="Gilroy R."/>
            <person name="Ravi A."/>
            <person name="Getino M."/>
            <person name="Pursley I."/>
            <person name="Horton D.L."/>
            <person name="Alikhan N.F."/>
            <person name="Baker D."/>
            <person name="Gharbi K."/>
            <person name="Hall N."/>
            <person name="Watson M."/>
            <person name="Adriaenssens E.M."/>
            <person name="Foster-Nyarko E."/>
            <person name="Jarju S."/>
            <person name="Secka A."/>
            <person name="Antonio M."/>
            <person name="Oren A."/>
            <person name="Chaudhuri R.R."/>
            <person name="La Ragione R."/>
            <person name="Hildebrand F."/>
            <person name="Pallen M.J."/>
        </authorList>
    </citation>
    <scope>NUCLEOTIDE SEQUENCE</scope>
    <source>
        <strain evidence="1">CHK186-1790</strain>
    </source>
</reference>
<name>A0A9D2NXA3_9FIRM</name>
<dbReference type="PANTHER" id="PTHR34071">
    <property type="entry name" value="5-NITROIMIDAZOLE ANTIBIOTICS RESISTANCE PROTEIN, NIMA-FAMILY-RELATED PROTEIN-RELATED"/>
    <property type="match status" value="1"/>
</dbReference>
<dbReference type="AlphaFoldDB" id="A0A9D2NXA3"/>
<dbReference type="Gene3D" id="2.30.110.10">
    <property type="entry name" value="Electron Transport, Fmn-binding Protein, Chain A"/>
    <property type="match status" value="1"/>
</dbReference>
<evidence type="ECO:0000313" key="1">
    <source>
        <dbReference type="EMBL" id="HJC40142.1"/>
    </source>
</evidence>
<protein>
    <submittedName>
        <fullName evidence="1">Pyridoxamine 5'-phosphate oxidase family protein</fullName>
    </submittedName>
</protein>
<comment type="caution">
    <text evidence="1">The sequence shown here is derived from an EMBL/GenBank/DDBJ whole genome shotgun (WGS) entry which is preliminary data.</text>
</comment>
<dbReference type="EMBL" id="DWWJ01000021">
    <property type="protein sequence ID" value="HJC40142.1"/>
    <property type="molecule type" value="Genomic_DNA"/>
</dbReference>
<dbReference type="InterPro" id="IPR012349">
    <property type="entry name" value="Split_barrel_FMN-bd"/>
</dbReference>
<sequence length="167" mass="19117">MFRAMRRKRQQLSRAEAEAILERGTSGVLAVAGDDGYPYAVPLSYVYQDGKLWFHSAKSGHKLDAVRREEKASFCVIDQDQVVPEEYTTYFRSAIAFGRVRVLEDEGEVRAAIDLLARRYHPGDSQEHRRETIQKEYSALCMLELTVEHLTGKEAIELVRARDRAEP</sequence>
<dbReference type="SUPFAM" id="SSF50475">
    <property type="entry name" value="FMN-binding split barrel"/>
    <property type="match status" value="1"/>
</dbReference>
<accession>A0A9D2NXA3</accession>
<dbReference type="Pfam" id="PF12900">
    <property type="entry name" value="Pyridox_ox_2"/>
    <property type="match status" value="1"/>
</dbReference>
<dbReference type="PANTHER" id="PTHR34071:SF2">
    <property type="entry name" value="FLAVIN-NUCLEOTIDE-BINDING PROTEIN"/>
    <property type="match status" value="1"/>
</dbReference>